<organism evidence="2 3">
    <name type="scientific">Leeuwenhoekiella nanhaiensis</name>
    <dbReference type="NCBI Taxonomy" id="1655491"/>
    <lineage>
        <taxon>Bacteria</taxon>
        <taxon>Pseudomonadati</taxon>
        <taxon>Bacteroidota</taxon>
        <taxon>Flavobacteriia</taxon>
        <taxon>Flavobacteriales</taxon>
        <taxon>Flavobacteriaceae</taxon>
        <taxon>Leeuwenhoekiella</taxon>
    </lineage>
</organism>
<feature type="transmembrane region" description="Helical" evidence="1">
    <location>
        <begin position="129"/>
        <end position="149"/>
    </location>
</feature>
<gene>
    <name evidence="2" type="ORF">CJ305_08955</name>
</gene>
<keyword evidence="1" id="KW-0472">Membrane</keyword>
<protein>
    <recommendedName>
        <fullName evidence="4">Prenyltransferase</fullName>
    </recommendedName>
</protein>
<name>A0A2G1VRN5_9FLAO</name>
<sequence>MKHLKALFDFYINSSLHVSLAVLALVWVTEIQLALNPQPLLYGFVFFGSITGYNFVKYAALAGLHHRHLTQSLKSIQTFSLLCFLAFCYFAFQFDWVFWLYCIPLGILTLLYAIPFLPHKKNLRRIPTLKVFIIAAVWAGVTVYLPAIGADRLDFSVSILFLQRVLLVLALMIPFEIRDLTYDALALNTLPQVLGIKKTKLLGLALLIGFVALEFTIPGNRTGYIVITCILGLITAFSILKATTHQSSYYASFFVEGIPVLWWLMLLAFCQLTL</sequence>
<dbReference type="AlphaFoldDB" id="A0A2G1VRN5"/>
<accession>A0A2G1VRN5</accession>
<dbReference type="Proteomes" id="UP000229433">
    <property type="component" value="Unassembled WGS sequence"/>
</dbReference>
<dbReference type="OrthoDB" id="1467772at2"/>
<dbReference type="EMBL" id="NQXA01000004">
    <property type="protein sequence ID" value="PHQ29438.1"/>
    <property type="molecule type" value="Genomic_DNA"/>
</dbReference>
<feature type="transmembrane region" description="Helical" evidence="1">
    <location>
        <begin position="223"/>
        <end position="242"/>
    </location>
</feature>
<comment type="caution">
    <text evidence="2">The sequence shown here is derived from an EMBL/GenBank/DDBJ whole genome shotgun (WGS) entry which is preliminary data.</text>
</comment>
<evidence type="ECO:0008006" key="4">
    <source>
        <dbReference type="Google" id="ProtNLM"/>
    </source>
</evidence>
<feature type="transmembrane region" description="Helical" evidence="1">
    <location>
        <begin position="40"/>
        <end position="61"/>
    </location>
</feature>
<evidence type="ECO:0000313" key="3">
    <source>
        <dbReference type="Proteomes" id="UP000229433"/>
    </source>
</evidence>
<keyword evidence="3" id="KW-1185">Reference proteome</keyword>
<feature type="transmembrane region" description="Helical" evidence="1">
    <location>
        <begin position="7"/>
        <end position="28"/>
    </location>
</feature>
<reference evidence="2 3" key="1">
    <citation type="submission" date="2017-08" db="EMBL/GenBank/DDBJ databases">
        <title>The whole genome shortgun sequences of strain Leeuwenhoekiella nanhaiensis G18 from the South China Sea.</title>
        <authorList>
            <person name="Liu Q."/>
        </authorList>
    </citation>
    <scope>NUCLEOTIDE SEQUENCE [LARGE SCALE GENOMIC DNA]</scope>
    <source>
        <strain evidence="2 3">G18</strain>
    </source>
</reference>
<feature type="transmembrane region" description="Helical" evidence="1">
    <location>
        <begin position="73"/>
        <end position="92"/>
    </location>
</feature>
<keyword evidence="1" id="KW-0812">Transmembrane</keyword>
<proteinExistence type="predicted"/>
<evidence type="ECO:0000313" key="2">
    <source>
        <dbReference type="EMBL" id="PHQ29438.1"/>
    </source>
</evidence>
<feature type="transmembrane region" description="Helical" evidence="1">
    <location>
        <begin position="98"/>
        <end position="117"/>
    </location>
</feature>
<feature type="transmembrane region" description="Helical" evidence="1">
    <location>
        <begin position="201"/>
        <end position="217"/>
    </location>
</feature>
<dbReference type="RefSeq" id="WP_099645938.1">
    <property type="nucleotide sequence ID" value="NZ_KZ319290.1"/>
</dbReference>
<keyword evidence="1" id="KW-1133">Transmembrane helix</keyword>
<feature type="transmembrane region" description="Helical" evidence="1">
    <location>
        <begin position="249"/>
        <end position="269"/>
    </location>
</feature>
<evidence type="ECO:0000256" key="1">
    <source>
        <dbReference type="SAM" id="Phobius"/>
    </source>
</evidence>
<feature type="transmembrane region" description="Helical" evidence="1">
    <location>
        <begin position="155"/>
        <end position="175"/>
    </location>
</feature>